<accession>Q4QGG1</accession>
<feature type="region of interest" description="Disordered" evidence="1">
    <location>
        <begin position="310"/>
        <end position="361"/>
    </location>
</feature>
<feature type="region of interest" description="Disordered" evidence="1">
    <location>
        <begin position="1"/>
        <end position="80"/>
    </location>
</feature>
<feature type="region of interest" description="Disordered" evidence="1">
    <location>
        <begin position="409"/>
        <end position="476"/>
    </location>
</feature>
<dbReference type="VEuPathDB" id="TriTrypDB:LMJSD75_120015900"/>
<dbReference type="OMA" id="CMAPASQ"/>
<evidence type="ECO:0000313" key="2">
    <source>
        <dbReference type="EMBL" id="CAJ03112.1"/>
    </source>
</evidence>
<evidence type="ECO:0000256" key="1">
    <source>
        <dbReference type="SAM" id="MobiDB-lite"/>
    </source>
</evidence>
<dbReference type="RefSeq" id="XP_001681737.1">
    <property type="nucleotide sequence ID" value="XM_001681685.1"/>
</dbReference>
<dbReference type="Proteomes" id="UP000000542">
    <property type="component" value="Chromosome 12"/>
</dbReference>
<dbReference type="EMBL" id="FR796408">
    <property type="protein sequence ID" value="CAJ03112.1"/>
    <property type="molecule type" value="Genomic_DNA"/>
</dbReference>
<feature type="region of interest" description="Disordered" evidence="1">
    <location>
        <begin position="120"/>
        <end position="154"/>
    </location>
</feature>
<dbReference type="GeneID" id="5650022"/>
<keyword evidence="3" id="KW-1185">Reference proteome</keyword>
<dbReference type="VEuPathDB" id="TriTrypDB:LmjF.12.1280"/>
<dbReference type="KEGG" id="lma:LMJF_12_1280"/>
<name>Q4QGG1_LEIMA</name>
<dbReference type="HOGENOM" id="CLU_419488_0_0_1"/>
<dbReference type="AlphaFoldDB" id="Q4QGG1"/>
<feature type="compositionally biased region" description="Polar residues" evidence="1">
    <location>
        <begin position="329"/>
        <end position="347"/>
    </location>
</feature>
<dbReference type="VEuPathDB" id="TriTrypDB:LMJLV39_120015000"/>
<feature type="region of interest" description="Disordered" evidence="1">
    <location>
        <begin position="573"/>
        <end position="603"/>
    </location>
</feature>
<dbReference type="VEuPathDB" id="TriTrypDB:LMJFC_120019900"/>
<organism evidence="2 3">
    <name type="scientific">Leishmania major</name>
    <dbReference type="NCBI Taxonomy" id="5664"/>
    <lineage>
        <taxon>Eukaryota</taxon>
        <taxon>Discoba</taxon>
        <taxon>Euglenozoa</taxon>
        <taxon>Kinetoplastea</taxon>
        <taxon>Metakinetoplastina</taxon>
        <taxon>Trypanosomatida</taxon>
        <taxon>Trypanosomatidae</taxon>
        <taxon>Leishmaniinae</taxon>
        <taxon>Leishmania</taxon>
    </lineage>
</organism>
<gene>
    <name evidence="2" type="ORF">LMJF_12_1280</name>
</gene>
<feature type="compositionally biased region" description="Polar residues" evidence="1">
    <location>
        <begin position="576"/>
        <end position="586"/>
    </location>
</feature>
<dbReference type="eggNOG" id="ENOG502SM16">
    <property type="taxonomic scope" value="Eukaryota"/>
</dbReference>
<dbReference type="InParanoid" id="Q4QGG1"/>
<reference evidence="2 3" key="2">
    <citation type="journal article" date="2011" name="Genome Res.">
        <title>Chromosome and gene copy number variation allow major structural change between species and strains of Leishmania.</title>
        <authorList>
            <person name="Rogers M.B."/>
            <person name="Hilley J.D."/>
            <person name="Dickens N.J."/>
            <person name="Wilkes J."/>
            <person name="Bates P.A."/>
            <person name="Depledge D.P."/>
            <person name="Harris D."/>
            <person name="Her Y."/>
            <person name="Herzyk P."/>
            <person name="Imamura H."/>
            <person name="Otto T.D."/>
            <person name="Sanders M."/>
            <person name="Seeger K."/>
            <person name="Dujardin J.C."/>
            <person name="Berriman M."/>
            <person name="Smith D.F."/>
            <person name="Hertz-Fowler C."/>
            <person name="Mottram J.C."/>
        </authorList>
    </citation>
    <scope>NUCLEOTIDE SEQUENCE [LARGE SCALE GENOMIC DNA]</scope>
    <source>
        <strain evidence="3">MHOM/IL/81/Friedlin</strain>
    </source>
</reference>
<reference evidence="2 3" key="1">
    <citation type="journal article" date="2005" name="Science">
        <title>The genome of the kinetoplastid parasite, Leishmania major.</title>
        <authorList>
            <person name="Ivens A.C."/>
            <person name="Peacock C.S."/>
            <person name="Worthey E.A."/>
            <person name="Murphy L."/>
            <person name="Aggarwal G."/>
            <person name="Berriman M."/>
            <person name="Sisk E."/>
            <person name="Rajandream M.A."/>
            <person name="Adlem E."/>
            <person name="Aert R."/>
            <person name="Anupama A."/>
            <person name="Apostolou Z."/>
            <person name="Attipoe P."/>
            <person name="Bason N."/>
            <person name="Bauser C."/>
            <person name="Beck A."/>
            <person name="Beverley S.M."/>
            <person name="Bianchettin G."/>
            <person name="Borzym K."/>
            <person name="Bothe G."/>
            <person name="Bruschi C.V."/>
            <person name="Collins M."/>
            <person name="Cadag E."/>
            <person name="Ciarloni L."/>
            <person name="Clayton C."/>
            <person name="Coulson R.M."/>
            <person name="Cronin A."/>
            <person name="Cruz A.K."/>
            <person name="Davies R.M."/>
            <person name="De Gaudenzi J."/>
            <person name="Dobson D.E."/>
            <person name="Duesterhoeft A."/>
            <person name="Fazelina G."/>
            <person name="Fosker N."/>
            <person name="Frasch A.C."/>
            <person name="Fraser A."/>
            <person name="Fuchs M."/>
            <person name="Gabel C."/>
            <person name="Goble A."/>
            <person name="Goffeau A."/>
            <person name="Harris D."/>
            <person name="Hertz-Fowler C."/>
            <person name="Hilbert H."/>
            <person name="Horn D."/>
            <person name="Huang Y."/>
            <person name="Klages S."/>
            <person name="Knights A."/>
            <person name="Kube M."/>
            <person name="Larke N."/>
            <person name="Litvin L."/>
            <person name="Lord A."/>
            <person name="Louie T."/>
            <person name="Marra M."/>
            <person name="Masuy D."/>
            <person name="Matthews K."/>
            <person name="Michaeli S."/>
            <person name="Mottram J.C."/>
            <person name="Muller-Auer S."/>
            <person name="Munden H."/>
            <person name="Nelson S."/>
            <person name="Norbertczak H."/>
            <person name="Oliver K."/>
            <person name="O'neil S."/>
            <person name="Pentony M."/>
            <person name="Pohl T.M."/>
            <person name="Price C."/>
            <person name="Purnelle B."/>
            <person name="Quail M.A."/>
            <person name="Rabbinowitsch E."/>
            <person name="Reinhardt R."/>
            <person name="Rieger M."/>
            <person name="Rinta J."/>
            <person name="Robben J."/>
            <person name="Robertson L."/>
            <person name="Ruiz J.C."/>
            <person name="Rutter S."/>
            <person name="Saunders D."/>
            <person name="Schafer M."/>
            <person name="Schein J."/>
            <person name="Schwartz D.C."/>
            <person name="Seeger K."/>
            <person name="Seyler A."/>
            <person name="Sharp S."/>
            <person name="Shin H."/>
            <person name="Sivam D."/>
            <person name="Squares R."/>
            <person name="Squares S."/>
            <person name="Tosato V."/>
            <person name="Vogt C."/>
            <person name="Volckaert G."/>
            <person name="Wambutt R."/>
            <person name="Warren T."/>
            <person name="Wedler H."/>
            <person name="Woodward J."/>
            <person name="Zhou S."/>
            <person name="Zimmermann W."/>
            <person name="Smith D.F."/>
            <person name="Blackwell J.M."/>
            <person name="Stuart K.D."/>
            <person name="Barrell B."/>
            <person name="Myler P.J."/>
        </authorList>
    </citation>
    <scope>NUCLEOTIDE SEQUENCE [LARGE SCALE GENOMIC DNA]</scope>
    <source>
        <strain evidence="3">MHOM/IL/81/Friedlin</strain>
    </source>
</reference>
<sequence>MHIEAYTGVTRSSVIMRKPSLQQGTRKPSRSPAGSRGIPSVVRQAPLSSDLDTPPPPSRRLRSRSNPCETTPSPPSLPPTSEICISVVAAQPCSRSKPLLQRRTALSVCKTSAAALGAPQTSRLLSSSEVRRRREHVSKGQSGSHSADVTMLRRPKVRSSSCVVSSARPAAITTVEPIASQPSLWISLDSSTSECAGVTTHHGPRRQLEAFDCSAPSTLVLSPVSEAVPASFSPHTPLFAREEVAPPMPRAAAADGPPMSGQAPGTALFTLPQTLCMTHSSTLSPLPKAAPTAVESAPVVHLASLLESRCTTSSGQQNEERTVRHPSASHLSTRSSAIHDSTTSVASLWSPPMPPIAINRQSTPTVPSITGCPGYPTIMDTAVPPPAGSCVTWLPASNALDLSECAPTLYPESSPSALQPLDTPSLMEGDGSPHRQSCMAPASQGTESNDAAPAQVKSRPLGTPPLSRNPVAEDPCSTPFTASAHVVSHVVHITHTPEQHRLRLDFPSSGHAVKATIPSQRVSASSAGTQGASIRPTLMREGASCGGGIRVTLSGSDACTPSCHSTHHARKLCASPSRTPHHVSNSSDRHRPLTPTTSVAGAGNSVASALTKSSAGTLSAELTRRAIKERRRRELYAWNEQLRLQNESSVQDAV</sequence>
<protein>
    <submittedName>
        <fullName evidence="2">Uncharacterized protein</fullName>
    </submittedName>
</protein>
<proteinExistence type="predicted"/>
<evidence type="ECO:0000313" key="3">
    <source>
        <dbReference type="Proteomes" id="UP000000542"/>
    </source>
</evidence>